<dbReference type="PRINTS" id="PR00326">
    <property type="entry name" value="GTP1OBG"/>
</dbReference>
<dbReference type="GO" id="GO:0043022">
    <property type="term" value="F:ribosome binding"/>
    <property type="evidence" value="ECO:0007669"/>
    <property type="project" value="TreeGrafter"/>
</dbReference>
<evidence type="ECO:0000256" key="2">
    <source>
        <dbReference type="ARBA" id="ARBA00020953"/>
    </source>
</evidence>
<dbReference type="EMBL" id="AHON02000003">
    <property type="protein sequence ID" value="EKO35819.1"/>
    <property type="molecule type" value="Genomic_DNA"/>
</dbReference>
<organism evidence="12 13">
    <name type="scientific">Leptospira santarosai str. MOR084</name>
    <dbReference type="NCBI Taxonomy" id="1049984"/>
    <lineage>
        <taxon>Bacteria</taxon>
        <taxon>Pseudomonadati</taxon>
        <taxon>Spirochaetota</taxon>
        <taxon>Spirochaetia</taxon>
        <taxon>Leptospirales</taxon>
        <taxon>Leptospiraceae</taxon>
        <taxon>Leptospira</taxon>
    </lineage>
</organism>
<dbReference type="NCBIfam" id="TIGR00231">
    <property type="entry name" value="small_GTP"/>
    <property type="match status" value="2"/>
</dbReference>
<dbReference type="HAMAP" id="MF_00195">
    <property type="entry name" value="GTPase_Der"/>
    <property type="match status" value="1"/>
</dbReference>
<feature type="domain" description="EngA-type G" evidence="11">
    <location>
        <begin position="228"/>
        <end position="404"/>
    </location>
</feature>
<dbReference type="InterPro" id="IPR006073">
    <property type="entry name" value="GTP-bd"/>
</dbReference>
<keyword evidence="4 10" id="KW-0677">Repeat</keyword>
<feature type="binding site" evidence="8">
    <location>
        <begin position="151"/>
        <end position="154"/>
    </location>
    <ligand>
        <name>GTP</name>
        <dbReference type="ChEBI" id="CHEBI:37565"/>
        <label>1</label>
    </ligand>
</feature>
<reference evidence="12" key="1">
    <citation type="submission" date="2012-10" db="EMBL/GenBank/DDBJ databases">
        <authorList>
            <person name="Harkins D.M."/>
            <person name="Durkin A.S."/>
            <person name="Brinkac L.M."/>
            <person name="Haft D.H."/>
            <person name="Selengut J.D."/>
            <person name="Sanka R."/>
            <person name="DePew J."/>
            <person name="Purushe J."/>
            <person name="Matthias M.A."/>
            <person name="Vinetz J.M."/>
            <person name="Sutton G.G."/>
            <person name="Nierman W.C."/>
            <person name="Fouts D.E."/>
        </authorList>
    </citation>
    <scope>NUCLEOTIDE SEQUENCE [LARGE SCALE GENOMIC DNA]</scope>
    <source>
        <strain evidence="12">MOR084</strain>
    </source>
</reference>
<proteinExistence type="inferred from homology"/>
<comment type="similarity">
    <text evidence="1 8 9 10">Belongs to the TRAFAC class TrmE-Era-EngA-EngB-Septin-like GTPase superfamily. EngA (Der) GTPase family.</text>
</comment>
<evidence type="ECO:0000256" key="3">
    <source>
        <dbReference type="ARBA" id="ARBA00022517"/>
    </source>
</evidence>
<dbReference type="InterPro" id="IPR027417">
    <property type="entry name" value="P-loop_NTPase"/>
</dbReference>
<dbReference type="CDD" id="cd01895">
    <property type="entry name" value="EngA2"/>
    <property type="match status" value="1"/>
</dbReference>
<feature type="binding site" evidence="8">
    <location>
        <begin position="281"/>
        <end position="285"/>
    </location>
    <ligand>
        <name>GTP</name>
        <dbReference type="ChEBI" id="CHEBI:37565"/>
        <label>2</label>
    </ligand>
</feature>
<dbReference type="InterPro" id="IPR005225">
    <property type="entry name" value="Small_GTP-bd"/>
</dbReference>
<dbReference type="NCBIfam" id="TIGR03594">
    <property type="entry name" value="GTPase_EngA"/>
    <property type="match status" value="1"/>
</dbReference>
<dbReference type="PANTHER" id="PTHR43834:SF6">
    <property type="entry name" value="GTPASE DER"/>
    <property type="match status" value="1"/>
</dbReference>
<dbReference type="InterPro" id="IPR015946">
    <property type="entry name" value="KH_dom-like_a/b"/>
</dbReference>
<dbReference type="Pfam" id="PF14714">
    <property type="entry name" value="KH_dom-like"/>
    <property type="match status" value="1"/>
</dbReference>
<feature type="binding site" evidence="8">
    <location>
        <begin position="36"/>
        <end position="43"/>
    </location>
    <ligand>
        <name>GTP</name>
        <dbReference type="ChEBI" id="CHEBI:37565"/>
        <label>1</label>
    </ligand>
</feature>
<dbReference type="SUPFAM" id="SSF52540">
    <property type="entry name" value="P-loop containing nucleoside triphosphate hydrolases"/>
    <property type="match status" value="2"/>
</dbReference>
<keyword evidence="6 8" id="KW-0342">GTP-binding</keyword>
<dbReference type="InterPro" id="IPR016484">
    <property type="entry name" value="GTPase_Der"/>
</dbReference>
<dbReference type="InterPro" id="IPR031166">
    <property type="entry name" value="G_ENGA"/>
</dbReference>
<name>A0A0E2BKM3_9LEPT</name>
<feature type="binding site" evidence="8">
    <location>
        <begin position="346"/>
        <end position="349"/>
    </location>
    <ligand>
        <name>GTP</name>
        <dbReference type="ChEBI" id="CHEBI:37565"/>
        <label>2</label>
    </ligand>
</feature>
<evidence type="ECO:0000256" key="6">
    <source>
        <dbReference type="ARBA" id="ARBA00023134"/>
    </source>
</evidence>
<gene>
    <name evidence="12" type="primary">engA</name>
    <name evidence="8" type="synonym">der</name>
    <name evidence="12" type="ORF">LEP1GSC179_4167</name>
</gene>
<evidence type="ECO:0000256" key="10">
    <source>
        <dbReference type="RuleBase" id="RU004481"/>
    </source>
</evidence>
<evidence type="ECO:0000256" key="5">
    <source>
        <dbReference type="ARBA" id="ARBA00022741"/>
    </source>
</evidence>
<dbReference type="Gene3D" id="3.30.300.20">
    <property type="match status" value="1"/>
</dbReference>
<dbReference type="Gene3D" id="3.40.50.300">
    <property type="entry name" value="P-loop containing nucleotide triphosphate hydrolases"/>
    <property type="match status" value="2"/>
</dbReference>
<dbReference type="Proteomes" id="UP000006329">
    <property type="component" value="Unassembled WGS sequence"/>
</dbReference>
<keyword evidence="13" id="KW-1185">Reference proteome</keyword>
<feature type="binding site" evidence="8">
    <location>
        <begin position="85"/>
        <end position="89"/>
    </location>
    <ligand>
        <name>GTP</name>
        <dbReference type="ChEBI" id="CHEBI:37565"/>
        <label>1</label>
    </ligand>
</feature>
<dbReference type="AlphaFoldDB" id="A0A0E2BKM3"/>
<keyword evidence="3 8" id="KW-0690">Ribosome biogenesis</keyword>
<dbReference type="FunFam" id="3.40.50.300:FF:000040">
    <property type="entry name" value="GTPase Der"/>
    <property type="match status" value="1"/>
</dbReference>
<feature type="binding site" evidence="8">
    <location>
        <begin position="234"/>
        <end position="241"/>
    </location>
    <ligand>
        <name>GTP</name>
        <dbReference type="ChEBI" id="CHEBI:37565"/>
        <label>2</label>
    </ligand>
</feature>
<comment type="caution">
    <text evidence="12">The sequence shown here is derived from an EMBL/GenBank/DDBJ whole genome shotgun (WGS) entry which is preliminary data.</text>
</comment>
<evidence type="ECO:0000256" key="4">
    <source>
        <dbReference type="ARBA" id="ARBA00022737"/>
    </source>
</evidence>
<evidence type="ECO:0000256" key="1">
    <source>
        <dbReference type="ARBA" id="ARBA00008279"/>
    </source>
</evidence>
<dbReference type="InterPro" id="IPR032859">
    <property type="entry name" value="KH_dom-like"/>
</dbReference>
<dbReference type="PANTHER" id="PTHR43834">
    <property type="entry name" value="GTPASE DER"/>
    <property type="match status" value="1"/>
</dbReference>
<evidence type="ECO:0000313" key="12">
    <source>
        <dbReference type="EMBL" id="EKO35819.1"/>
    </source>
</evidence>
<evidence type="ECO:0000256" key="7">
    <source>
        <dbReference type="ARBA" id="ARBA00032345"/>
    </source>
</evidence>
<evidence type="ECO:0000256" key="8">
    <source>
        <dbReference type="HAMAP-Rule" id="MF_00195"/>
    </source>
</evidence>
<dbReference type="Pfam" id="PF01926">
    <property type="entry name" value="MMR_HSR1"/>
    <property type="match status" value="2"/>
</dbReference>
<dbReference type="RefSeq" id="WP_004475998.1">
    <property type="nucleotide sequence ID" value="NZ_AHON02000003.1"/>
</dbReference>
<accession>A0A0E2BKM3</accession>
<dbReference type="GO" id="GO:0005525">
    <property type="term" value="F:GTP binding"/>
    <property type="evidence" value="ECO:0007669"/>
    <property type="project" value="UniProtKB-UniRule"/>
</dbReference>
<dbReference type="GO" id="GO:0042254">
    <property type="term" value="P:ribosome biogenesis"/>
    <property type="evidence" value="ECO:0007669"/>
    <property type="project" value="UniProtKB-KW"/>
</dbReference>
<protein>
    <recommendedName>
        <fullName evidence="2 8">GTPase Der</fullName>
    </recommendedName>
    <alternativeName>
        <fullName evidence="7 8">GTP-binding protein EngA</fullName>
    </alternativeName>
</protein>
<dbReference type="PIRSF" id="PIRSF006485">
    <property type="entry name" value="GTP-binding_EngA"/>
    <property type="match status" value="1"/>
</dbReference>
<comment type="subunit">
    <text evidence="8">Associates with the 50S ribosomal subunit.</text>
</comment>
<keyword evidence="5 8" id="KW-0547">Nucleotide-binding</keyword>
<dbReference type="PROSITE" id="PS51712">
    <property type="entry name" value="G_ENGA"/>
    <property type="match status" value="1"/>
</dbReference>
<evidence type="ECO:0000313" key="13">
    <source>
        <dbReference type="Proteomes" id="UP000006329"/>
    </source>
</evidence>
<comment type="function">
    <text evidence="8 10">GTPase that plays an essential role in the late steps of ribosome biogenesis.</text>
</comment>
<sequence length="490" mass="55573">MAKARKKETDESEEILPIKAPRKEPGEVIPVVSIVGRQNVGKSTLFNALLKKKLAITEDYPGVTRDVLSARIYQEDKDLDFYLCDTPGLDIDNPDTLAQSILEAAYRQLKASDLIVFLLDKNEITPADHTLLGYLRREPEVANKPIIYCVNKADKELDEFDLEEFYRMGLAEVLPISAVGRKNLGLLLEKVKFFLSGRKLGKVWIEKMNPAKKKDAQPLPLAEEDYEFRLAIVGKPNSGKSSLLNAICGYERAVVSEVAGTTRDSVDTLLEFGDQRLLLTDTAGIRKHSKTAEALEFYSYQRTLKAIDSSDLVIHLLDAQKGFGDFDKKITSLLQEKGKPFLIAVNKWDSIEDKSDRTFKEYKEKLFSRFPLLNEVPIITISATEKLRVKKVIDLAFDLASRSRRKVSTSELNKNLKAWMGLAGRSFSAHQPPKMLYCTQVSTSPFHLILFVNHVEYFKSNLVSFLKKKLTETYELQGIPIRLEFRSDRK</sequence>
<dbReference type="CDD" id="cd01894">
    <property type="entry name" value="EngA1"/>
    <property type="match status" value="1"/>
</dbReference>
<evidence type="ECO:0000259" key="11">
    <source>
        <dbReference type="PROSITE" id="PS51712"/>
    </source>
</evidence>
<evidence type="ECO:0000256" key="9">
    <source>
        <dbReference type="PROSITE-ProRule" id="PRU01049"/>
    </source>
</evidence>